<accession>T1E1F9</accession>
<feature type="domain" description="Rhodanese" evidence="1">
    <location>
        <begin position="75"/>
        <end position="103"/>
    </location>
</feature>
<reference evidence="2" key="1">
    <citation type="journal article" date="2013" name="Genetics">
        <title>Expansion of the Pseudo-autosomal Region and Ongoing Recombination Suppression in the Silene latifolia Sex Chromosomes.</title>
        <authorList>
            <person name="Bergero R."/>
            <person name="Qiu S."/>
            <person name="Forrest A."/>
            <person name="Borthwick H."/>
            <person name="Charlesworth D."/>
        </authorList>
    </citation>
    <scope>NUCLEOTIDE SEQUENCE</scope>
    <source>
        <tissue evidence="2">Flower bud</tissue>
    </source>
</reference>
<proteinExistence type="evidence at transcript level"/>
<evidence type="ECO:0000313" key="2">
    <source>
        <dbReference type="EMBL" id="JAA92777.1"/>
    </source>
</evidence>
<feature type="non-terminal residue" evidence="2">
    <location>
        <position position="1"/>
    </location>
</feature>
<dbReference type="PANTHER" id="PTHR45431:SF3">
    <property type="entry name" value="RHODANESE-LIKE DOMAIN-CONTAINING PROTEIN 15, CHLOROPLASTIC"/>
    <property type="match status" value="1"/>
</dbReference>
<dbReference type="AlphaFoldDB" id="T1E1F9"/>
<organism evidence="2">
    <name type="scientific">Silene latifolia</name>
    <name type="common">White campion</name>
    <name type="synonym">Bladder campion</name>
    <dbReference type="NCBI Taxonomy" id="37657"/>
    <lineage>
        <taxon>Eukaryota</taxon>
        <taxon>Viridiplantae</taxon>
        <taxon>Streptophyta</taxon>
        <taxon>Embryophyta</taxon>
        <taxon>Tracheophyta</taxon>
        <taxon>Spermatophyta</taxon>
        <taxon>Magnoliopsida</taxon>
        <taxon>eudicotyledons</taxon>
        <taxon>Gunneridae</taxon>
        <taxon>Pentapetalae</taxon>
        <taxon>Caryophyllales</taxon>
        <taxon>Caryophyllaceae</taxon>
        <taxon>Sileneae</taxon>
        <taxon>Silene</taxon>
        <taxon>Silene subgen. Behenantha</taxon>
        <taxon>Silene sect. Melandrium</taxon>
    </lineage>
</organism>
<dbReference type="SUPFAM" id="SSF52821">
    <property type="entry name" value="Rhodanese/Cell cycle control phosphatase"/>
    <property type="match status" value="1"/>
</dbReference>
<feature type="non-terminal residue" evidence="2">
    <location>
        <position position="128"/>
    </location>
</feature>
<dbReference type="CDD" id="cd00158">
    <property type="entry name" value="RHOD"/>
    <property type="match status" value="1"/>
</dbReference>
<protein>
    <submittedName>
        <fullName evidence="2">Senescence-associated protein</fullName>
    </submittedName>
</protein>
<evidence type="ECO:0000259" key="1">
    <source>
        <dbReference type="PROSITE" id="PS50206"/>
    </source>
</evidence>
<dbReference type="InterPro" id="IPR052367">
    <property type="entry name" value="Thiosulfate_ST/Rhodanese-like"/>
</dbReference>
<dbReference type="PROSITE" id="PS50206">
    <property type="entry name" value="RHODANESE_3"/>
    <property type="match status" value="1"/>
</dbReference>
<dbReference type="EMBL" id="GAKC01000130">
    <property type="protein sequence ID" value="JAA92777.1"/>
    <property type="molecule type" value="mRNA"/>
</dbReference>
<sequence>VTTPFGTNVTPVSSSLNPNPNLSFFRVRCRFIAPGDARRSTNSRGWKRAGTGTHLESTVVRGPTSVPVRVAHELLQAGHHYLDVRTPEEYNAGHVYGAVNVPYLIKVGSGMAKNSKFKEQVLAQFDKD</sequence>
<dbReference type="Gene3D" id="3.40.250.10">
    <property type="entry name" value="Rhodanese-like domain"/>
    <property type="match status" value="1"/>
</dbReference>
<dbReference type="InterPro" id="IPR036873">
    <property type="entry name" value="Rhodanese-like_dom_sf"/>
</dbReference>
<dbReference type="Pfam" id="PF00581">
    <property type="entry name" value="Rhodanese"/>
    <property type="match status" value="1"/>
</dbReference>
<dbReference type="PANTHER" id="PTHR45431">
    <property type="entry name" value="RHODANESE-LIKE DOMAIN-CONTAINING PROTEIN 15, CHLOROPLASTIC"/>
    <property type="match status" value="1"/>
</dbReference>
<gene>
    <name evidence="2" type="primary">SEN1</name>
</gene>
<dbReference type="InterPro" id="IPR001763">
    <property type="entry name" value="Rhodanese-like_dom"/>
</dbReference>
<name>T1E1F9_SILLA</name>